<evidence type="ECO:0000256" key="8">
    <source>
        <dbReference type="PIRSR" id="PIRSR602401-1"/>
    </source>
</evidence>
<dbReference type="GO" id="GO:0020037">
    <property type="term" value="F:heme binding"/>
    <property type="evidence" value="ECO:0007669"/>
    <property type="project" value="InterPro"/>
</dbReference>
<evidence type="ECO:0000256" key="2">
    <source>
        <dbReference type="ARBA" id="ARBA00010617"/>
    </source>
</evidence>
<evidence type="ECO:0000256" key="1">
    <source>
        <dbReference type="ARBA" id="ARBA00001971"/>
    </source>
</evidence>
<dbReference type="PROSITE" id="PS00086">
    <property type="entry name" value="CYTOCHROME_P450"/>
    <property type="match status" value="1"/>
</dbReference>
<evidence type="ECO:0000256" key="4">
    <source>
        <dbReference type="ARBA" id="ARBA00022723"/>
    </source>
</evidence>
<dbReference type="InterPro" id="IPR002401">
    <property type="entry name" value="Cyt_P450_E_grp-I"/>
</dbReference>
<proteinExistence type="inferred from homology"/>
<keyword evidence="5 9" id="KW-0560">Oxidoreductase</keyword>
<evidence type="ECO:0000313" key="11">
    <source>
        <dbReference type="Proteomes" id="UP001150942"/>
    </source>
</evidence>
<dbReference type="AlphaFoldDB" id="A0A9W9T9K1"/>
<dbReference type="CDD" id="cd11060">
    <property type="entry name" value="CYP57A1-like"/>
    <property type="match status" value="1"/>
</dbReference>
<name>A0A9W9T9K1_9EURO</name>
<evidence type="ECO:0000256" key="3">
    <source>
        <dbReference type="ARBA" id="ARBA00022617"/>
    </source>
</evidence>
<dbReference type="Proteomes" id="UP001150942">
    <property type="component" value="Unassembled WGS sequence"/>
</dbReference>
<dbReference type="PANTHER" id="PTHR24305">
    <property type="entry name" value="CYTOCHROME P450"/>
    <property type="match status" value="1"/>
</dbReference>
<dbReference type="SUPFAM" id="SSF48264">
    <property type="entry name" value="Cytochrome P450"/>
    <property type="match status" value="1"/>
</dbReference>
<dbReference type="GO" id="GO:0004497">
    <property type="term" value="F:monooxygenase activity"/>
    <property type="evidence" value="ECO:0007669"/>
    <property type="project" value="UniProtKB-KW"/>
</dbReference>
<dbReference type="PANTHER" id="PTHR24305:SF232">
    <property type="entry name" value="P450, PUTATIVE (EUROFUNG)-RELATED"/>
    <property type="match status" value="1"/>
</dbReference>
<keyword evidence="11" id="KW-1185">Reference proteome</keyword>
<evidence type="ECO:0000256" key="6">
    <source>
        <dbReference type="ARBA" id="ARBA00023004"/>
    </source>
</evidence>
<evidence type="ECO:0000256" key="5">
    <source>
        <dbReference type="ARBA" id="ARBA00023002"/>
    </source>
</evidence>
<dbReference type="InterPro" id="IPR036396">
    <property type="entry name" value="Cyt_P450_sf"/>
</dbReference>
<feature type="binding site" description="axial binding residue" evidence="8">
    <location>
        <position position="455"/>
    </location>
    <ligand>
        <name>heme</name>
        <dbReference type="ChEBI" id="CHEBI:30413"/>
    </ligand>
    <ligandPart>
        <name>Fe</name>
        <dbReference type="ChEBI" id="CHEBI:18248"/>
    </ligandPart>
</feature>
<keyword evidence="7 9" id="KW-0503">Monooxygenase</keyword>
<evidence type="ECO:0000256" key="7">
    <source>
        <dbReference type="ARBA" id="ARBA00023033"/>
    </source>
</evidence>
<dbReference type="EMBL" id="JAPQKQ010000001">
    <property type="protein sequence ID" value="KAJ5213575.1"/>
    <property type="molecule type" value="Genomic_DNA"/>
</dbReference>
<dbReference type="InterPro" id="IPR001128">
    <property type="entry name" value="Cyt_P450"/>
</dbReference>
<dbReference type="GO" id="GO:0043386">
    <property type="term" value="P:mycotoxin biosynthetic process"/>
    <property type="evidence" value="ECO:0007669"/>
    <property type="project" value="UniProtKB-ARBA"/>
</dbReference>
<protein>
    <submittedName>
        <fullName evidence="10">Uncharacterized protein</fullName>
    </submittedName>
</protein>
<dbReference type="OrthoDB" id="3934656at2759"/>
<comment type="caution">
    <text evidence="10">The sequence shown here is derived from an EMBL/GenBank/DDBJ whole genome shotgun (WGS) entry which is preliminary data.</text>
</comment>
<gene>
    <name evidence="10" type="ORF">N7449_000744</name>
</gene>
<reference evidence="10" key="2">
    <citation type="journal article" date="2023" name="IMA Fungus">
        <title>Comparative genomic study of the Penicillium genus elucidates a diverse pangenome and 15 lateral gene transfer events.</title>
        <authorList>
            <person name="Petersen C."/>
            <person name="Sorensen T."/>
            <person name="Nielsen M.R."/>
            <person name="Sondergaard T.E."/>
            <person name="Sorensen J.L."/>
            <person name="Fitzpatrick D.A."/>
            <person name="Frisvad J.C."/>
            <person name="Nielsen K.L."/>
        </authorList>
    </citation>
    <scope>NUCLEOTIDE SEQUENCE</scope>
    <source>
        <strain evidence="10">IBT 20477</strain>
    </source>
</reference>
<dbReference type="PRINTS" id="PR00385">
    <property type="entry name" value="P450"/>
</dbReference>
<evidence type="ECO:0000256" key="9">
    <source>
        <dbReference type="RuleBase" id="RU000461"/>
    </source>
</evidence>
<reference evidence="10" key="1">
    <citation type="submission" date="2022-11" db="EMBL/GenBank/DDBJ databases">
        <authorList>
            <person name="Petersen C."/>
        </authorList>
    </citation>
    <scope>NUCLEOTIDE SEQUENCE</scope>
    <source>
        <strain evidence="10">IBT 20477</strain>
    </source>
</reference>
<accession>A0A9W9T9K1</accession>
<keyword evidence="6 8" id="KW-0408">Iron</keyword>
<dbReference type="GO" id="GO:0016705">
    <property type="term" value="F:oxidoreductase activity, acting on paired donors, with incorporation or reduction of molecular oxygen"/>
    <property type="evidence" value="ECO:0007669"/>
    <property type="project" value="InterPro"/>
</dbReference>
<evidence type="ECO:0000313" key="10">
    <source>
        <dbReference type="EMBL" id="KAJ5213575.1"/>
    </source>
</evidence>
<sequence>MLLLGAFQPKVLFVLVTLLTLRVLWRRFGGGLSGIPGPALAKFTRLWKLHSVWKGDNHRTEIKLHQQHGPLVRIGPRHVSVADPAAIPVIYGLNKGFTKTGFYPIQCISWNKKPQMNLFSTRDEQFHRDQKRPVANAYSMTSLLELEPAVDSCTEIFRSQLQNFADKKRPIDLGTWLQYYAFDVVGEFTFARKLGFLQEGCDVDDMMSGIQGILTYASLCGQVPEAHKLLLGNPLMPILMPSMESWNKVLQFTLKQVNSRASLKRDGELEKGDMEKGKDMLSRWMTIHHSDPEKMSTRDVIVHLSTNVFAGSDTTAIALRAIIYFLLRNPKTMDRAVEEIDEADKLGRLSNPISYRESTSHLPYLGAVIKEAMRLHPSVGFILERHVPEGGIMVCDKYIPAGTTVGINAWVLHHDQKVFSDPEAFLPERWLESTSEKLKEMEQSFFAFGAGSRTCVGKNISLIEMHKIIPQLLRDFTFQLHTSEWKTKNAWFVQQEGLLCDLARRR</sequence>
<keyword evidence="4 8" id="KW-0479">Metal-binding</keyword>
<dbReference type="FunFam" id="1.10.630.10:FF:000050">
    <property type="entry name" value="Cytochrome P450 monooxygenase"/>
    <property type="match status" value="1"/>
</dbReference>
<comment type="cofactor">
    <cofactor evidence="1 8">
        <name>heme</name>
        <dbReference type="ChEBI" id="CHEBI:30413"/>
    </cofactor>
</comment>
<dbReference type="GO" id="GO:0005506">
    <property type="term" value="F:iron ion binding"/>
    <property type="evidence" value="ECO:0007669"/>
    <property type="project" value="InterPro"/>
</dbReference>
<comment type="similarity">
    <text evidence="2 9">Belongs to the cytochrome P450 family.</text>
</comment>
<dbReference type="InterPro" id="IPR050121">
    <property type="entry name" value="Cytochrome_P450_monoxygenase"/>
</dbReference>
<dbReference type="Pfam" id="PF00067">
    <property type="entry name" value="p450"/>
    <property type="match status" value="1"/>
</dbReference>
<organism evidence="10 11">
    <name type="scientific">Penicillium cf. viridicatum</name>
    <dbReference type="NCBI Taxonomy" id="2972119"/>
    <lineage>
        <taxon>Eukaryota</taxon>
        <taxon>Fungi</taxon>
        <taxon>Dikarya</taxon>
        <taxon>Ascomycota</taxon>
        <taxon>Pezizomycotina</taxon>
        <taxon>Eurotiomycetes</taxon>
        <taxon>Eurotiomycetidae</taxon>
        <taxon>Eurotiales</taxon>
        <taxon>Aspergillaceae</taxon>
        <taxon>Penicillium</taxon>
    </lineage>
</organism>
<dbReference type="Gene3D" id="1.10.630.10">
    <property type="entry name" value="Cytochrome P450"/>
    <property type="match status" value="1"/>
</dbReference>
<dbReference type="InterPro" id="IPR017972">
    <property type="entry name" value="Cyt_P450_CS"/>
</dbReference>
<keyword evidence="3 8" id="KW-0349">Heme</keyword>
<dbReference type="PRINTS" id="PR00463">
    <property type="entry name" value="EP450I"/>
</dbReference>